<proteinExistence type="predicted"/>
<name>A0A1F7RSF1_9BACT</name>
<dbReference type="InterPro" id="IPR019270">
    <property type="entry name" value="DUF2283"/>
</dbReference>
<evidence type="ECO:0000313" key="1">
    <source>
        <dbReference type="EMBL" id="OGL44485.1"/>
    </source>
</evidence>
<dbReference type="Pfam" id="PF10049">
    <property type="entry name" value="DUF2283"/>
    <property type="match status" value="1"/>
</dbReference>
<comment type="caution">
    <text evidence="1">The sequence shown here is derived from an EMBL/GenBank/DDBJ whole genome shotgun (WGS) entry which is preliminary data.</text>
</comment>
<protein>
    <recommendedName>
        <fullName evidence="3">DUF2283 domain-containing protein</fullName>
    </recommendedName>
</protein>
<dbReference type="Proteomes" id="UP000178797">
    <property type="component" value="Unassembled WGS sequence"/>
</dbReference>
<dbReference type="AlphaFoldDB" id="A0A1F7RSF1"/>
<accession>A0A1F7RSF1</accession>
<sequence length="76" mass="8858">MEKVSDVLDFLPYILKMPSNRIWIDYDDEADVLYISFRKPQQANDSIMEDDIIYHYHDEAIVGITILHAKNKAGQS</sequence>
<dbReference type="EMBL" id="MGDE01000181">
    <property type="protein sequence ID" value="OGL44485.1"/>
    <property type="molecule type" value="Genomic_DNA"/>
</dbReference>
<reference evidence="1 2" key="1">
    <citation type="journal article" date="2016" name="Nat. Commun.">
        <title>Thousands of microbial genomes shed light on interconnected biogeochemical processes in an aquifer system.</title>
        <authorList>
            <person name="Anantharaman K."/>
            <person name="Brown C.T."/>
            <person name="Hug L.A."/>
            <person name="Sharon I."/>
            <person name="Castelle C.J."/>
            <person name="Probst A.J."/>
            <person name="Thomas B.C."/>
            <person name="Singh A."/>
            <person name="Wilkins M.J."/>
            <person name="Karaoz U."/>
            <person name="Brodie E.L."/>
            <person name="Williams K.H."/>
            <person name="Hubbard S.S."/>
            <person name="Banfield J.F."/>
        </authorList>
    </citation>
    <scope>NUCLEOTIDE SEQUENCE [LARGE SCALE GENOMIC DNA]</scope>
</reference>
<evidence type="ECO:0008006" key="3">
    <source>
        <dbReference type="Google" id="ProtNLM"/>
    </source>
</evidence>
<evidence type="ECO:0000313" key="2">
    <source>
        <dbReference type="Proteomes" id="UP000178797"/>
    </source>
</evidence>
<gene>
    <name evidence="1" type="ORF">A2W05_00030</name>
</gene>
<organism evidence="1 2">
    <name type="scientific">Candidatus Schekmanbacteria bacterium RBG_16_38_10</name>
    <dbReference type="NCBI Taxonomy" id="1817879"/>
    <lineage>
        <taxon>Bacteria</taxon>
        <taxon>Candidatus Schekmaniibacteriota</taxon>
    </lineage>
</organism>